<evidence type="ECO:0000313" key="6">
    <source>
        <dbReference type="EMBL" id="WCR05925.1"/>
    </source>
</evidence>
<evidence type="ECO:0000259" key="5">
    <source>
        <dbReference type="PROSITE" id="PS51078"/>
    </source>
</evidence>
<evidence type="ECO:0000256" key="1">
    <source>
        <dbReference type="ARBA" id="ARBA00023015"/>
    </source>
</evidence>
<organism evidence="6 7">
    <name type="scientific">Paracoccus fistulariae</name>
    <dbReference type="NCBI Taxonomy" id="658446"/>
    <lineage>
        <taxon>Bacteria</taxon>
        <taxon>Pseudomonadati</taxon>
        <taxon>Pseudomonadota</taxon>
        <taxon>Alphaproteobacteria</taxon>
        <taxon>Rhodobacterales</taxon>
        <taxon>Paracoccaceae</taxon>
        <taxon>Paracoccus</taxon>
    </lineage>
</organism>
<dbReference type="SUPFAM" id="SSF46785">
    <property type="entry name" value="Winged helix' DNA-binding domain"/>
    <property type="match status" value="1"/>
</dbReference>
<evidence type="ECO:0000256" key="2">
    <source>
        <dbReference type="ARBA" id="ARBA00023125"/>
    </source>
</evidence>
<dbReference type="Proteomes" id="UP001219349">
    <property type="component" value="Chromosome"/>
</dbReference>
<dbReference type="InterPro" id="IPR014757">
    <property type="entry name" value="Tscrpt_reg_IclR_C"/>
</dbReference>
<keyword evidence="7" id="KW-1185">Reference proteome</keyword>
<gene>
    <name evidence="6" type="ORF">JHX87_10335</name>
</gene>
<accession>A0ABY7SFX8</accession>
<dbReference type="RefSeq" id="WP_271885099.1">
    <property type="nucleotide sequence ID" value="NZ_CP067136.1"/>
</dbReference>
<sequence length="248" mass="27270">MIAKTLANALDLLDYFTEERPAWGVRELAKKSGVHPAIVQRALNTFASRKFLVKDPESQKYAIGVRFLEYGQIFKGRMNLSQLVRPLMRELADQSGETVFLSWLSQGEAVCIEIYEAPDSIRFSIDVGTRFPLYAGANAKAIMAFLPGEERDAVIARGLTQLAPGTICDPDALQADLATVRQQGWAASVEEFRTDTFGLAVPLFAPSGEIAGSLSIAGPLFRRDENAFPALVARMQTLRPVIQNYISS</sequence>
<evidence type="ECO:0000259" key="4">
    <source>
        <dbReference type="PROSITE" id="PS51077"/>
    </source>
</evidence>
<protein>
    <submittedName>
        <fullName evidence="6">IclR family transcriptional regulator</fullName>
    </submittedName>
</protein>
<reference evidence="6 7" key="1">
    <citation type="submission" date="2021-01" db="EMBL/GenBank/DDBJ databases">
        <title>Biogeographic distribution of Paracoccus.</title>
        <authorList>
            <person name="Hollensteiner J."/>
            <person name="Leineberger J."/>
            <person name="Brinkhoff T."/>
            <person name="Daniel R."/>
        </authorList>
    </citation>
    <scope>NUCLEOTIDE SEQUENCE [LARGE SCALE GENOMIC DNA]</scope>
    <source>
        <strain evidence="6 7">KCTC 22803</strain>
    </source>
</reference>
<keyword evidence="2" id="KW-0238">DNA-binding</keyword>
<dbReference type="Gene3D" id="3.30.450.40">
    <property type="match status" value="1"/>
</dbReference>
<dbReference type="InterPro" id="IPR036390">
    <property type="entry name" value="WH_DNA-bd_sf"/>
</dbReference>
<dbReference type="InterPro" id="IPR005471">
    <property type="entry name" value="Tscrpt_reg_IclR_N"/>
</dbReference>
<dbReference type="EMBL" id="CP067136">
    <property type="protein sequence ID" value="WCR05925.1"/>
    <property type="molecule type" value="Genomic_DNA"/>
</dbReference>
<feature type="domain" description="HTH iclR-type" evidence="4">
    <location>
        <begin position="3"/>
        <end position="65"/>
    </location>
</feature>
<dbReference type="Pfam" id="PF01614">
    <property type="entry name" value="IclR_C"/>
    <property type="match status" value="1"/>
</dbReference>
<keyword evidence="3" id="KW-0804">Transcription</keyword>
<dbReference type="SUPFAM" id="SSF55781">
    <property type="entry name" value="GAF domain-like"/>
    <property type="match status" value="1"/>
</dbReference>
<dbReference type="PROSITE" id="PS51078">
    <property type="entry name" value="ICLR_ED"/>
    <property type="match status" value="1"/>
</dbReference>
<dbReference type="InterPro" id="IPR050707">
    <property type="entry name" value="HTH_MetabolicPath_Reg"/>
</dbReference>
<dbReference type="SMART" id="SM00346">
    <property type="entry name" value="HTH_ICLR"/>
    <property type="match status" value="1"/>
</dbReference>
<dbReference type="Pfam" id="PF09339">
    <property type="entry name" value="HTH_IclR"/>
    <property type="match status" value="1"/>
</dbReference>
<proteinExistence type="predicted"/>
<feature type="domain" description="IclR-ED" evidence="5">
    <location>
        <begin position="66"/>
        <end position="248"/>
    </location>
</feature>
<dbReference type="PANTHER" id="PTHR30136:SF24">
    <property type="entry name" value="HTH-TYPE TRANSCRIPTIONAL REPRESSOR ALLR"/>
    <property type="match status" value="1"/>
</dbReference>
<keyword evidence="1" id="KW-0805">Transcription regulation</keyword>
<name>A0ABY7SFX8_9RHOB</name>
<dbReference type="PANTHER" id="PTHR30136">
    <property type="entry name" value="HELIX-TURN-HELIX TRANSCRIPTIONAL REGULATOR, ICLR FAMILY"/>
    <property type="match status" value="1"/>
</dbReference>
<dbReference type="InterPro" id="IPR036388">
    <property type="entry name" value="WH-like_DNA-bd_sf"/>
</dbReference>
<dbReference type="Gene3D" id="1.10.10.10">
    <property type="entry name" value="Winged helix-like DNA-binding domain superfamily/Winged helix DNA-binding domain"/>
    <property type="match status" value="1"/>
</dbReference>
<evidence type="ECO:0000313" key="7">
    <source>
        <dbReference type="Proteomes" id="UP001219349"/>
    </source>
</evidence>
<dbReference type="InterPro" id="IPR029016">
    <property type="entry name" value="GAF-like_dom_sf"/>
</dbReference>
<dbReference type="PROSITE" id="PS51077">
    <property type="entry name" value="HTH_ICLR"/>
    <property type="match status" value="1"/>
</dbReference>
<evidence type="ECO:0000256" key="3">
    <source>
        <dbReference type="ARBA" id="ARBA00023163"/>
    </source>
</evidence>